<dbReference type="PANTHER" id="PTHR37953:SF1">
    <property type="entry name" value="UPF0127 PROTEIN MJ1496"/>
    <property type="match status" value="1"/>
</dbReference>
<keyword evidence="1" id="KW-0732">Signal</keyword>
<dbReference type="InterPro" id="IPR038695">
    <property type="entry name" value="Saro_0823-like_sf"/>
</dbReference>
<sequence length="168" mass="18430">MFWKKISIIVSLNLLILGCLAIDTPVAQNPSAEVVPEIQAQPLGQMLPVTAKANMGQAVIELEVALTPEQQAMGLMYRTSLPDNRGMLFPFDEARYAQFWMKNVAINLDMIFLKQGVIQAIYSEVPPCTADPCPTYGPSTLVDMVIELRGGRATELGLQKGDSITIDF</sequence>
<evidence type="ECO:0000256" key="1">
    <source>
        <dbReference type="SAM" id="SignalP"/>
    </source>
</evidence>
<keyword evidence="3" id="KW-1185">Reference proteome</keyword>
<protein>
    <submittedName>
        <fullName evidence="2">DUF192 domain-containing protein</fullName>
    </submittedName>
</protein>
<organism evidence="2 3">
    <name type="scientific">Aphanothece hegewaldii CCALA 016</name>
    <dbReference type="NCBI Taxonomy" id="2107694"/>
    <lineage>
        <taxon>Bacteria</taxon>
        <taxon>Bacillati</taxon>
        <taxon>Cyanobacteriota</taxon>
        <taxon>Cyanophyceae</taxon>
        <taxon>Oscillatoriophycideae</taxon>
        <taxon>Chroococcales</taxon>
        <taxon>Aphanothecaceae</taxon>
        <taxon>Aphanothece</taxon>
    </lineage>
</organism>
<reference evidence="2 3" key="1">
    <citation type="submission" date="2018-03" db="EMBL/GenBank/DDBJ databases">
        <title>The ancient ancestry and fast evolution of plastids.</title>
        <authorList>
            <person name="Moore K.R."/>
            <person name="Magnabosco C."/>
            <person name="Momper L."/>
            <person name="Gold D.A."/>
            <person name="Bosak T."/>
            <person name="Fournier G.P."/>
        </authorList>
    </citation>
    <scope>NUCLEOTIDE SEQUENCE [LARGE SCALE GENOMIC DNA]</scope>
    <source>
        <strain evidence="2 3">CCALA 016</strain>
    </source>
</reference>
<proteinExistence type="predicted"/>
<dbReference type="PROSITE" id="PS51257">
    <property type="entry name" value="PROKAR_LIPOPROTEIN"/>
    <property type="match status" value="1"/>
</dbReference>
<dbReference type="EMBL" id="PXOH01000010">
    <property type="protein sequence ID" value="PSF37311.1"/>
    <property type="molecule type" value="Genomic_DNA"/>
</dbReference>
<comment type="caution">
    <text evidence="2">The sequence shown here is derived from an EMBL/GenBank/DDBJ whole genome shotgun (WGS) entry which is preliminary data.</text>
</comment>
<feature type="chain" id="PRO_5015580133" evidence="1">
    <location>
        <begin position="22"/>
        <end position="168"/>
    </location>
</feature>
<dbReference type="Pfam" id="PF02643">
    <property type="entry name" value="DUF192"/>
    <property type="match status" value="1"/>
</dbReference>
<dbReference type="RefSeq" id="WP_106456999.1">
    <property type="nucleotide sequence ID" value="NZ_PXOH01000010.1"/>
</dbReference>
<dbReference type="OrthoDB" id="9808290at2"/>
<accession>A0A2T1LY76</accession>
<dbReference type="Proteomes" id="UP000239001">
    <property type="component" value="Unassembled WGS sequence"/>
</dbReference>
<reference evidence="2 3" key="2">
    <citation type="submission" date="2018-03" db="EMBL/GenBank/DDBJ databases">
        <authorList>
            <person name="Keele B.F."/>
        </authorList>
    </citation>
    <scope>NUCLEOTIDE SEQUENCE [LARGE SCALE GENOMIC DNA]</scope>
    <source>
        <strain evidence="2 3">CCALA 016</strain>
    </source>
</reference>
<evidence type="ECO:0000313" key="3">
    <source>
        <dbReference type="Proteomes" id="UP000239001"/>
    </source>
</evidence>
<feature type="signal peptide" evidence="1">
    <location>
        <begin position="1"/>
        <end position="21"/>
    </location>
</feature>
<dbReference type="Gene3D" id="2.60.120.1140">
    <property type="entry name" value="Protein of unknown function DUF192"/>
    <property type="match status" value="1"/>
</dbReference>
<gene>
    <name evidence="2" type="ORF">C7H19_11375</name>
</gene>
<dbReference type="PANTHER" id="PTHR37953">
    <property type="entry name" value="UPF0127 PROTEIN MJ1496"/>
    <property type="match status" value="1"/>
</dbReference>
<name>A0A2T1LY76_9CHRO</name>
<dbReference type="InterPro" id="IPR003795">
    <property type="entry name" value="DUF192"/>
</dbReference>
<dbReference type="AlphaFoldDB" id="A0A2T1LY76"/>
<evidence type="ECO:0000313" key="2">
    <source>
        <dbReference type="EMBL" id="PSF37311.1"/>
    </source>
</evidence>